<dbReference type="EMBL" id="JAWJWE010000038">
    <property type="protein sequence ID" value="KAK6622732.1"/>
    <property type="molecule type" value="Genomic_DNA"/>
</dbReference>
<comment type="caution">
    <text evidence="1">The sequence shown here is derived from an EMBL/GenBank/DDBJ whole genome shotgun (WGS) entry which is preliminary data.</text>
</comment>
<accession>A0AAN8P9V7</accession>
<dbReference type="InterPro" id="IPR013783">
    <property type="entry name" value="Ig-like_fold"/>
</dbReference>
<sequence length="106" mass="11843">MSNYLVVWKRGIAVLSAGNVKVTPDPRIKLVEGYNLEIQDVQTQDAGDYVCQLGTLQPREITHTLEILVDFNDRIPQTAANSEKLSCLISVEKEGSEQSNRQWGIV</sequence>
<protein>
    <recommendedName>
        <fullName evidence="3">Ig-like domain-containing protein</fullName>
    </recommendedName>
</protein>
<evidence type="ECO:0000313" key="2">
    <source>
        <dbReference type="Proteomes" id="UP001372834"/>
    </source>
</evidence>
<gene>
    <name evidence="1" type="ORF">RUM43_008575</name>
</gene>
<dbReference type="Gene3D" id="2.60.40.10">
    <property type="entry name" value="Immunoglobulins"/>
    <property type="match status" value="1"/>
</dbReference>
<dbReference type="Proteomes" id="UP001372834">
    <property type="component" value="Unassembled WGS sequence"/>
</dbReference>
<name>A0AAN8P9V7_POLSC</name>
<organism evidence="1 2">
    <name type="scientific">Polyplax serrata</name>
    <name type="common">Common mouse louse</name>
    <dbReference type="NCBI Taxonomy" id="468196"/>
    <lineage>
        <taxon>Eukaryota</taxon>
        <taxon>Metazoa</taxon>
        <taxon>Ecdysozoa</taxon>
        <taxon>Arthropoda</taxon>
        <taxon>Hexapoda</taxon>
        <taxon>Insecta</taxon>
        <taxon>Pterygota</taxon>
        <taxon>Neoptera</taxon>
        <taxon>Paraneoptera</taxon>
        <taxon>Psocodea</taxon>
        <taxon>Troctomorpha</taxon>
        <taxon>Phthiraptera</taxon>
        <taxon>Anoplura</taxon>
        <taxon>Polyplacidae</taxon>
        <taxon>Polyplax</taxon>
    </lineage>
</organism>
<dbReference type="SUPFAM" id="SSF48726">
    <property type="entry name" value="Immunoglobulin"/>
    <property type="match status" value="1"/>
</dbReference>
<reference evidence="1 2" key="1">
    <citation type="submission" date="2023-10" db="EMBL/GenBank/DDBJ databases">
        <title>Genomes of two closely related lineages of the louse Polyplax serrata with different host specificities.</title>
        <authorList>
            <person name="Martinu J."/>
            <person name="Tarabai H."/>
            <person name="Stefka J."/>
            <person name="Hypsa V."/>
        </authorList>
    </citation>
    <scope>NUCLEOTIDE SEQUENCE [LARGE SCALE GENOMIC DNA]</scope>
    <source>
        <strain evidence="1">HR10_N</strain>
    </source>
</reference>
<evidence type="ECO:0000313" key="1">
    <source>
        <dbReference type="EMBL" id="KAK6622732.1"/>
    </source>
</evidence>
<evidence type="ECO:0008006" key="3">
    <source>
        <dbReference type="Google" id="ProtNLM"/>
    </source>
</evidence>
<dbReference type="AlphaFoldDB" id="A0AAN8P9V7"/>
<proteinExistence type="predicted"/>
<dbReference type="InterPro" id="IPR036179">
    <property type="entry name" value="Ig-like_dom_sf"/>
</dbReference>